<dbReference type="Gene3D" id="3.30.420.10">
    <property type="entry name" value="Ribonuclease H-like superfamily/Ribonuclease H"/>
    <property type="match status" value="1"/>
</dbReference>
<gene>
    <name evidence="2" type="ORF">LCGC14_2869690</name>
</gene>
<dbReference type="EMBL" id="LAZR01055676">
    <property type="protein sequence ID" value="KKK75841.1"/>
    <property type="molecule type" value="Genomic_DNA"/>
</dbReference>
<dbReference type="GO" id="GO:0004523">
    <property type="term" value="F:RNA-DNA hybrid ribonuclease activity"/>
    <property type="evidence" value="ECO:0007669"/>
    <property type="project" value="InterPro"/>
</dbReference>
<dbReference type="Pfam" id="PF13456">
    <property type="entry name" value="RVT_3"/>
    <property type="match status" value="1"/>
</dbReference>
<reference evidence="2" key="1">
    <citation type="journal article" date="2015" name="Nature">
        <title>Complex archaea that bridge the gap between prokaryotes and eukaryotes.</title>
        <authorList>
            <person name="Spang A."/>
            <person name="Saw J.H."/>
            <person name="Jorgensen S.L."/>
            <person name="Zaremba-Niedzwiedzka K."/>
            <person name="Martijn J."/>
            <person name="Lind A.E."/>
            <person name="van Eijk R."/>
            <person name="Schleper C."/>
            <person name="Guy L."/>
            <person name="Ettema T.J."/>
        </authorList>
    </citation>
    <scope>NUCLEOTIDE SEQUENCE</scope>
</reference>
<organism evidence="2">
    <name type="scientific">marine sediment metagenome</name>
    <dbReference type="NCBI Taxonomy" id="412755"/>
    <lineage>
        <taxon>unclassified sequences</taxon>
        <taxon>metagenomes</taxon>
        <taxon>ecological metagenomes</taxon>
    </lineage>
</organism>
<feature type="domain" description="RNase H type-1" evidence="1">
    <location>
        <begin position="1"/>
        <end position="132"/>
    </location>
</feature>
<evidence type="ECO:0000259" key="1">
    <source>
        <dbReference type="PROSITE" id="PS50879"/>
    </source>
</evidence>
<dbReference type="InterPro" id="IPR036397">
    <property type="entry name" value="RNaseH_sf"/>
</dbReference>
<dbReference type="PROSITE" id="PS50879">
    <property type="entry name" value="RNASE_H_1"/>
    <property type="match status" value="1"/>
</dbReference>
<dbReference type="SUPFAM" id="SSF53098">
    <property type="entry name" value="Ribonuclease H-like"/>
    <property type="match status" value="1"/>
</dbReference>
<dbReference type="GO" id="GO:0003676">
    <property type="term" value="F:nucleic acid binding"/>
    <property type="evidence" value="ECO:0007669"/>
    <property type="project" value="InterPro"/>
</dbReference>
<accession>A0A0F9AUF6</accession>
<proteinExistence type="predicted"/>
<dbReference type="InterPro" id="IPR002156">
    <property type="entry name" value="RNaseH_domain"/>
</dbReference>
<comment type="caution">
    <text evidence="2">The sequence shown here is derived from an EMBL/GenBank/DDBJ whole genome shotgun (WGS) entry which is preliminary data.</text>
</comment>
<sequence>MKPIKFWVDGGMLGGHNPSPEGVFWSVYRLRPGSYGGVVIHREESAEYHTNNEAEWLALRAALRFATMHHKGHRLRIYSDSKLIVKQFSGKWNSNLLRLRRLRFDCQELAAPFPECIVKWRPRSEMVKRLGH</sequence>
<name>A0A0F9AUF6_9ZZZZ</name>
<dbReference type="AlphaFoldDB" id="A0A0F9AUF6"/>
<evidence type="ECO:0000313" key="2">
    <source>
        <dbReference type="EMBL" id="KKK75841.1"/>
    </source>
</evidence>
<protein>
    <recommendedName>
        <fullName evidence="1">RNase H type-1 domain-containing protein</fullName>
    </recommendedName>
</protein>
<dbReference type="InterPro" id="IPR012337">
    <property type="entry name" value="RNaseH-like_sf"/>
</dbReference>